<evidence type="ECO:0000259" key="2">
    <source>
        <dbReference type="Pfam" id="PF24494"/>
    </source>
</evidence>
<dbReference type="InterPro" id="IPR056009">
    <property type="entry name" value="DUF7587"/>
</dbReference>
<accession>A0A5C3QGI2</accession>
<keyword evidence="4" id="KW-1185">Reference proteome</keyword>
<name>A0A5C3QGI2_9AGAR</name>
<dbReference type="EMBL" id="ML178834">
    <property type="protein sequence ID" value="TFK99268.1"/>
    <property type="molecule type" value="Genomic_DNA"/>
</dbReference>
<feature type="compositionally biased region" description="Low complexity" evidence="1">
    <location>
        <begin position="1"/>
        <end position="12"/>
    </location>
</feature>
<proteinExistence type="predicted"/>
<evidence type="ECO:0000256" key="1">
    <source>
        <dbReference type="SAM" id="MobiDB-lite"/>
    </source>
</evidence>
<evidence type="ECO:0000313" key="4">
    <source>
        <dbReference type="Proteomes" id="UP000305067"/>
    </source>
</evidence>
<feature type="region of interest" description="Disordered" evidence="1">
    <location>
        <begin position="1"/>
        <end position="24"/>
    </location>
</feature>
<dbReference type="Proteomes" id="UP000305067">
    <property type="component" value="Unassembled WGS sequence"/>
</dbReference>
<organism evidence="3 4">
    <name type="scientific">Pterulicium gracile</name>
    <dbReference type="NCBI Taxonomy" id="1884261"/>
    <lineage>
        <taxon>Eukaryota</taxon>
        <taxon>Fungi</taxon>
        <taxon>Dikarya</taxon>
        <taxon>Basidiomycota</taxon>
        <taxon>Agaricomycotina</taxon>
        <taxon>Agaricomycetes</taxon>
        <taxon>Agaricomycetidae</taxon>
        <taxon>Agaricales</taxon>
        <taxon>Pleurotineae</taxon>
        <taxon>Pterulaceae</taxon>
        <taxon>Pterulicium</taxon>
    </lineage>
</organism>
<dbReference type="AlphaFoldDB" id="A0A5C3QGI2"/>
<dbReference type="OrthoDB" id="3359845at2759"/>
<dbReference type="Pfam" id="PF24494">
    <property type="entry name" value="DUF7587"/>
    <property type="match status" value="1"/>
</dbReference>
<feature type="domain" description="DUF7587" evidence="2">
    <location>
        <begin position="41"/>
        <end position="180"/>
    </location>
</feature>
<reference evidence="3 4" key="1">
    <citation type="journal article" date="2019" name="Nat. Ecol. Evol.">
        <title>Megaphylogeny resolves global patterns of mushroom evolution.</title>
        <authorList>
            <person name="Varga T."/>
            <person name="Krizsan K."/>
            <person name="Foldi C."/>
            <person name="Dima B."/>
            <person name="Sanchez-Garcia M."/>
            <person name="Sanchez-Ramirez S."/>
            <person name="Szollosi G.J."/>
            <person name="Szarkandi J.G."/>
            <person name="Papp V."/>
            <person name="Albert L."/>
            <person name="Andreopoulos W."/>
            <person name="Angelini C."/>
            <person name="Antonin V."/>
            <person name="Barry K.W."/>
            <person name="Bougher N.L."/>
            <person name="Buchanan P."/>
            <person name="Buyck B."/>
            <person name="Bense V."/>
            <person name="Catcheside P."/>
            <person name="Chovatia M."/>
            <person name="Cooper J."/>
            <person name="Damon W."/>
            <person name="Desjardin D."/>
            <person name="Finy P."/>
            <person name="Geml J."/>
            <person name="Haridas S."/>
            <person name="Hughes K."/>
            <person name="Justo A."/>
            <person name="Karasinski D."/>
            <person name="Kautmanova I."/>
            <person name="Kiss B."/>
            <person name="Kocsube S."/>
            <person name="Kotiranta H."/>
            <person name="LaButti K.M."/>
            <person name="Lechner B.E."/>
            <person name="Liimatainen K."/>
            <person name="Lipzen A."/>
            <person name="Lukacs Z."/>
            <person name="Mihaltcheva S."/>
            <person name="Morgado L.N."/>
            <person name="Niskanen T."/>
            <person name="Noordeloos M.E."/>
            <person name="Ohm R.A."/>
            <person name="Ortiz-Santana B."/>
            <person name="Ovrebo C."/>
            <person name="Racz N."/>
            <person name="Riley R."/>
            <person name="Savchenko A."/>
            <person name="Shiryaev A."/>
            <person name="Soop K."/>
            <person name="Spirin V."/>
            <person name="Szebenyi C."/>
            <person name="Tomsovsky M."/>
            <person name="Tulloss R.E."/>
            <person name="Uehling J."/>
            <person name="Grigoriev I.V."/>
            <person name="Vagvolgyi C."/>
            <person name="Papp T."/>
            <person name="Martin F.M."/>
            <person name="Miettinen O."/>
            <person name="Hibbett D.S."/>
            <person name="Nagy L.G."/>
        </authorList>
    </citation>
    <scope>NUCLEOTIDE SEQUENCE [LARGE SCALE GENOMIC DNA]</scope>
    <source>
        <strain evidence="3 4">CBS 309.79</strain>
    </source>
</reference>
<protein>
    <recommendedName>
        <fullName evidence="2">DUF7587 domain-containing protein</fullName>
    </recommendedName>
</protein>
<gene>
    <name evidence="3" type="ORF">BDV98DRAFT_571312</name>
</gene>
<evidence type="ECO:0000313" key="3">
    <source>
        <dbReference type="EMBL" id="TFK99268.1"/>
    </source>
</evidence>
<sequence>MPPLPTSTLLPLHSFNRGQDEQHPRSWQSDHQFLVRVERKRCWYGTSIQLQPNVGFVSNVFAKDKLREDALATPAHSSSERRWDPKKLDAHVSGELLFDSPYISTSLSLMWGIYYATSGDDDEDVDISFIRIADLDPSAITIASRHLTRESTSWRFAHQFQEVLVYGIIPWKAIVRTVHMKMLRKLLPSWIALKAVPDYKYDGKMCRASAKAYAEEWANRAIPKIKLASPPYEPLARDAVKLALEIVRTSHDQASQF</sequence>